<feature type="non-terminal residue" evidence="1">
    <location>
        <position position="88"/>
    </location>
</feature>
<accession>X1SW46</accession>
<organism evidence="1">
    <name type="scientific">marine sediment metagenome</name>
    <dbReference type="NCBI Taxonomy" id="412755"/>
    <lineage>
        <taxon>unclassified sequences</taxon>
        <taxon>metagenomes</taxon>
        <taxon>ecological metagenomes</taxon>
    </lineage>
</organism>
<sequence length="88" mass="9946">MIKCDVTYHHTAIIVRFDDGKSLLLQSDNDQASFAVQCGLIKADRDWDGCPIKLGQAWIDCDLEYIEECPEVYHDMADAENEVENIPG</sequence>
<protein>
    <submittedName>
        <fullName evidence="1">Uncharacterized protein</fullName>
    </submittedName>
</protein>
<evidence type="ECO:0000313" key="1">
    <source>
        <dbReference type="EMBL" id="GAI79550.1"/>
    </source>
</evidence>
<reference evidence="1" key="1">
    <citation type="journal article" date="2014" name="Front. Microbiol.">
        <title>High frequency of phylogenetically diverse reductive dehalogenase-homologous genes in deep subseafloor sedimentary metagenomes.</title>
        <authorList>
            <person name="Kawai M."/>
            <person name="Futagami T."/>
            <person name="Toyoda A."/>
            <person name="Takaki Y."/>
            <person name="Nishi S."/>
            <person name="Hori S."/>
            <person name="Arai W."/>
            <person name="Tsubouchi T."/>
            <person name="Morono Y."/>
            <person name="Uchiyama I."/>
            <person name="Ito T."/>
            <person name="Fujiyama A."/>
            <person name="Inagaki F."/>
            <person name="Takami H."/>
        </authorList>
    </citation>
    <scope>NUCLEOTIDE SEQUENCE</scope>
    <source>
        <strain evidence="1">Expedition CK06-06</strain>
    </source>
</reference>
<comment type="caution">
    <text evidence="1">The sequence shown here is derived from an EMBL/GenBank/DDBJ whole genome shotgun (WGS) entry which is preliminary data.</text>
</comment>
<dbReference type="EMBL" id="BARW01012026">
    <property type="protein sequence ID" value="GAI79550.1"/>
    <property type="molecule type" value="Genomic_DNA"/>
</dbReference>
<dbReference type="AlphaFoldDB" id="X1SW46"/>
<name>X1SW46_9ZZZZ</name>
<proteinExistence type="predicted"/>
<gene>
    <name evidence="1" type="ORF">S12H4_22886</name>
</gene>